<evidence type="ECO:0000256" key="1">
    <source>
        <dbReference type="ARBA" id="ARBA00006484"/>
    </source>
</evidence>
<organism evidence="5 6">
    <name type="scientific">Dyadobacter subterraneus</name>
    <dbReference type="NCBI Taxonomy" id="2773304"/>
    <lineage>
        <taxon>Bacteria</taxon>
        <taxon>Pseudomonadati</taxon>
        <taxon>Bacteroidota</taxon>
        <taxon>Cytophagia</taxon>
        <taxon>Cytophagales</taxon>
        <taxon>Spirosomataceae</taxon>
        <taxon>Dyadobacter</taxon>
    </lineage>
</organism>
<comment type="caution">
    <text evidence="5">The sequence shown here is derived from an EMBL/GenBank/DDBJ whole genome shotgun (WGS) entry which is preliminary data.</text>
</comment>
<dbReference type="PROSITE" id="PS00061">
    <property type="entry name" value="ADH_SHORT"/>
    <property type="match status" value="1"/>
</dbReference>
<proteinExistence type="inferred from homology"/>
<keyword evidence="2" id="KW-0521">NADP</keyword>
<evidence type="ECO:0000256" key="2">
    <source>
        <dbReference type="ARBA" id="ARBA00022857"/>
    </source>
</evidence>
<reference evidence="6" key="1">
    <citation type="submission" date="2023-07" db="EMBL/GenBank/DDBJ databases">
        <title>Dyadobacter sp. nov 'subterranea' isolated from contaminted grondwater.</title>
        <authorList>
            <person name="Szabo I."/>
            <person name="Al-Omari J."/>
            <person name="Szerdahelyi S.G."/>
            <person name="Rado J."/>
        </authorList>
    </citation>
    <scope>NUCLEOTIDE SEQUENCE [LARGE SCALE GENOMIC DNA]</scope>
    <source>
        <strain evidence="6">UP-52</strain>
    </source>
</reference>
<dbReference type="Pfam" id="PF00106">
    <property type="entry name" value="adh_short"/>
    <property type="match status" value="1"/>
</dbReference>
<dbReference type="PRINTS" id="PR00081">
    <property type="entry name" value="GDHRDH"/>
</dbReference>
<gene>
    <name evidence="5" type="ORF">IEE83_11290</name>
</gene>
<comment type="similarity">
    <text evidence="1 4">Belongs to the short-chain dehydrogenases/reductases (SDR) family.</text>
</comment>
<dbReference type="EMBL" id="JACYGY010000001">
    <property type="protein sequence ID" value="MBE9462465.1"/>
    <property type="molecule type" value="Genomic_DNA"/>
</dbReference>
<evidence type="ECO:0000313" key="6">
    <source>
        <dbReference type="Proteomes" id="UP000634134"/>
    </source>
</evidence>
<dbReference type="SUPFAM" id="SSF51735">
    <property type="entry name" value="NAD(P)-binding Rossmann-fold domains"/>
    <property type="match status" value="1"/>
</dbReference>
<dbReference type="InterPro" id="IPR002347">
    <property type="entry name" value="SDR_fam"/>
</dbReference>
<dbReference type="PANTHER" id="PTHR43490">
    <property type="entry name" value="(+)-NEOMENTHOL DEHYDROGENASE"/>
    <property type="match status" value="1"/>
</dbReference>
<sequence>MMSEQKIAFITGANRGIGFETAKKLGKLGIFPVIGSRNEESGKAAVEKLKAEGIESDFIKFDVSDKKDYTSAYEYFDKKFGKLDILINNAGVSYEGDPVSSFGNEVPVSGISEEALRDTMEANFFAVVFSTQVLLPLIRKSDAGRIVNVSSTLGSLNMLSDPSSSVYGIKMFGYSTSKTALNSFTVHLANELKNTAIKVNSIHPGWIHTELGGSAAPMTPEDGASTSVLLATLPADGPTGGYFHLDETIGW</sequence>
<dbReference type="Gene3D" id="3.40.50.720">
    <property type="entry name" value="NAD(P)-binding Rossmann-like Domain"/>
    <property type="match status" value="1"/>
</dbReference>
<dbReference type="Proteomes" id="UP000634134">
    <property type="component" value="Unassembled WGS sequence"/>
</dbReference>
<dbReference type="InterPro" id="IPR036291">
    <property type="entry name" value="NAD(P)-bd_dom_sf"/>
</dbReference>
<keyword evidence="6" id="KW-1185">Reference proteome</keyword>
<evidence type="ECO:0000256" key="4">
    <source>
        <dbReference type="RuleBase" id="RU000363"/>
    </source>
</evidence>
<dbReference type="InterPro" id="IPR020904">
    <property type="entry name" value="Sc_DH/Rdtase_CS"/>
</dbReference>
<evidence type="ECO:0000256" key="3">
    <source>
        <dbReference type="ARBA" id="ARBA00023002"/>
    </source>
</evidence>
<dbReference type="InterPro" id="IPR045313">
    <property type="entry name" value="CBR1-like"/>
</dbReference>
<name>A0ABR9WAF8_9BACT</name>
<accession>A0ABR9WAF8</accession>
<evidence type="ECO:0000313" key="5">
    <source>
        <dbReference type="EMBL" id="MBE9462465.1"/>
    </source>
</evidence>
<dbReference type="PRINTS" id="PR00080">
    <property type="entry name" value="SDRFAMILY"/>
</dbReference>
<protein>
    <submittedName>
        <fullName evidence="5">SDR family oxidoreductase</fullName>
    </submittedName>
</protein>
<dbReference type="PANTHER" id="PTHR43490:SF99">
    <property type="entry name" value="SHORT-CHAIN DEHYDROGENASE_REDUCTASE"/>
    <property type="match status" value="1"/>
</dbReference>
<keyword evidence="3" id="KW-0560">Oxidoreductase</keyword>
<dbReference type="CDD" id="cd05324">
    <property type="entry name" value="carb_red_PTCR-like_SDR_c"/>
    <property type="match status" value="1"/>
</dbReference>